<proteinExistence type="predicted"/>
<reference evidence="2 3" key="1">
    <citation type="journal article" date="2009" name="Stand. Genomic Sci.">
        <title>Complete genome sequence of Catenulispora acidiphila type strain (ID 139908).</title>
        <authorList>
            <person name="Copeland A."/>
            <person name="Lapidus A."/>
            <person name="Glavina Del Rio T."/>
            <person name="Nolan M."/>
            <person name="Lucas S."/>
            <person name="Chen F."/>
            <person name="Tice H."/>
            <person name="Cheng J.F."/>
            <person name="Bruce D."/>
            <person name="Goodwin L."/>
            <person name="Pitluck S."/>
            <person name="Mikhailova N."/>
            <person name="Pati A."/>
            <person name="Ivanova N."/>
            <person name="Mavromatis K."/>
            <person name="Chen A."/>
            <person name="Palaniappan K."/>
            <person name="Chain P."/>
            <person name="Land M."/>
            <person name="Hauser L."/>
            <person name="Chang Y.J."/>
            <person name="Jeffries C.D."/>
            <person name="Chertkov O."/>
            <person name="Brettin T."/>
            <person name="Detter J.C."/>
            <person name="Han C."/>
            <person name="Ali Z."/>
            <person name="Tindall B.J."/>
            <person name="Goker M."/>
            <person name="Bristow J."/>
            <person name="Eisen J.A."/>
            <person name="Markowitz V."/>
            <person name="Hugenholtz P."/>
            <person name="Kyrpides N.C."/>
            <person name="Klenk H.P."/>
        </authorList>
    </citation>
    <scope>NUCLEOTIDE SEQUENCE [LARGE SCALE GENOMIC DNA]</scope>
    <source>
        <strain evidence="3">DSM 44928 / JCM 14897 / NBRC 102108 / NRRL B-24433 / ID139908</strain>
    </source>
</reference>
<evidence type="ECO:0000313" key="3">
    <source>
        <dbReference type="Proteomes" id="UP000000851"/>
    </source>
</evidence>
<dbReference type="KEGG" id="cai:Caci_6389"/>
<dbReference type="AlphaFoldDB" id="C7PWG3"/>
<evidence type="ECO:0000256" key="1">
    <source>
        <dbReference type="SAM" id="SignalP"/>
    </source>
</evidence>
<accession>C7PWG3</accession>
<feature type="signal peptide" evidence="1">
    <location>
        <begin position="1"/>
        <end position="19"/>
    </location>
</feature>
<name>C7PWG3_CATAD</name>
<dbReference type="Proteomes" id="UP000000851">
    <property type="component" value="Chromosome"/>
</dbReference>
<organism evidence="2 3">
    <name type="scientific">Catenulispora acidiphila (strain DSM 44928 / JCM 14897 / NBRC 102108 / NRRL B-24433 / ID139908)</name>
    <dbReference type="NCBI Taxonomy" id="479433"/>
    <lineage>
        <taxon>Bacteria</taxon>
        <taxon>Bacillati</taxon>
        <taxon>Actinomycetota</taxon>
        <taxon>Actinomycetes</taxon>
        <taxon>Catenulisporales</taxon>
        <taxon>Catenulisporaceae</taxon>
        <taxon>Catenulispora</taxon>
    </lineage>
</organism>
<evidence type="ECO:0000313" key="2">
    <source>
        <dbReference type="EMBL" id="ACU75243.1"/>
    </source>
</evidence>
<dbReference type="EMBL" id="CP001700">
    <property type="protein sequence ID" value="ACU75243.1"/>
    <property type="molecule type" value="Genomic_DNA"/>
</dbReference>
<dbReference type="InParanoid" id="C7PWG3"/>
<dbReference type="HOGENOM" id="CLU_3286806_0_0_11"/>
<feature type="chain" id="PRO_5038878530" evidence="1">
    <location>
        <begin position="20"/>
        <end position="40"/>
    </location>
</feature>
<gene>
    <name evidence="2" type="ordered locus">Caci_6389</name>
</gene>
<keyword evidence="3" id="KW-1185">Reference proteome</keyword>
<dbReference type="RefSeq" id="WP_015794972.1">
    <property type="nucleotide sequence ID" value="NC_013131.1"/>
</dbReference>
<sequence precursor="true">MAVSAAGVLALGSTALALARYASGTPSVTTNITRLDGTSR</sequence>
<protein>
    <submittedName>
        <fullName evidence="2">Uncharacterized protein</fullName>
    </submittedName>
</protein>
<keyword evidence="1" id="KW-0732">Signal</keyword>